<reference evidence="1 2" key="1">
    <citation type="submission" date="2019-05" db="EMBL/GenBank/DDBJ databases">
        <title>Emergence of the Ug99 lineage of the wheat stem rust pathogen through somatic hybridization.</title>
        <authorList>
            <person name="Li F."/>
            <person name="Upadhyaya N.M."/>
            <person name="Sperschneider J."/>
            <person name="Matny O."/>
            <person name="Nguyen-Phuc H."/>
            <person name="Mago R."/>
            <person name="Raley C."/>
            <person name="Miller M.E."/>
            <person name="Silverstein K.A.T."/>
            <person name="Henningsen E."/>
            <person name="Hirsch C.D."/>
            <person name="Visser B."/>
            <person name="Pretorius Z.A."/>
            <person name="Steffenson B.J."/>
            <person name="Schwessinger B."/>
            <person name="Dodds P.N."/>
            <person name="Figueroa M."/>
        </authorList>
    </citation>
    <scope>NUCLEOTIDE SEQUENCE [LARGE SCALE GENOMIC DNA]</scope>
    <source>
        <strain evidence="1 2">Ug99</strain>
    </source>
</reference>
<gene>
    <name evidence="1" type="ORF">PGTUg99_010314</name>
</gene>
<dbReference type="AlphaFoldDB" id="A0A5B0SAN2"/>
<evidence type="ECO:0000313" key="1">
    <source>
        <dbReference type="EMBL" id="KAA1134877.1"/>
    </source>
</evidence>
<dbReference type="Proteomes" id="UP000325313">
    <property type="component" value="Unassembled WGS sequence"/>
</dbReference>
<comment type="caution">
    <text evidence="1">The sequence shown here is derived from an EMBL/GenBank/DDBJ whole genome shotgun (WGS) entry which is preliminary data.</text>
</comment>
<evidence type="ECO:0000313" key="2">
    <source>
        <dbReference type="Proteomes" id="UP000325313"/>
    </source>
</evidence>
<sequence length="102" mass="11441">MVRTQVWIALEERNQHQWIGSVQDRRVWGIGQPIIPSSRTSITLTKLQGAIHCCLNVAGHHRHTGKIGRNNPTSVGRHGKHFMWETSLAPFLTSIKPSPSSL</sequence>
<accession>A0A5B0SAN2</accession>
<protein>
    <submittedName>
        <fullName evidence="1">Uncharacterized protein</fullName>
    </submittedName>
</protein>
<name>A0A5B0SAN2_PUCGR</name>
<proteinExistence type="predicted"/>
<dbReference type="EMBL" id="VDEP01000044">
    <property type="protein sequence ID" value="KAA1134877.1"/>
    <property type="molecule type" value="Genomic_DNA"/>
</dbReference>
<organism evidence="1 2">
    <name type="scientific">Puccinia graminis f. sp. tritici</name>
    <dbReference type="NCBI Taxonomy" id="56615"/>
    <lineage>
        <taxon>Eukaryota</taxon>
        <taxon>Fungi</taxon>
        <taxon>Dikarya</taxon>
        <taxon>Basidiomycota</taxon>
        <taxon>Pucciniomycotina</taxon>
        <taxon>Pucciniomycetes</taxon>
        <taxon>Pucciniales</taxon>
        <taxon>Pucciniaceae</taxon>
        <taxon>Puccinia</taxon>
    </lineage>
</organism>